<dbReference type="Pfam" id="PF00899">
    <property type="entry name" value="ThiF"/>
    <property type="match status" value="1"/>
</dbReference>
<dbReference type="InterPro" id="IPR045886">
    <property type="entry name" value="ThiF/MoeB/HesA"/>
</dbReference>
<dbReference type="PANTHER" id="PTHR10953">
    <property type="entry name" value="UBIQUITIN-ACTIVATING ENZYME E1"/>
    <property type="match status" value="1"/>
</dbReference>
<dbReference type="GO" id="GO:0004792">
    <property type="term" value="F:thiosulfate-cyanide sulfurtransferase activity"/>
    <property type="evidence" value="ECO:0007669"/>
    <property type="project" value="TreeGrafter"/>
</dbReference>
<sequence>MSENWARYSRQMLFSPIGQTGQKKLSNSKVLIIGMGALGTVIANHLTRAGVGHLVFCDRDYVELSNLQRQLLFDEEDVKQSLPKAVAAEKKLKRMNSDIKIEGYVTDISSTNMEDYLSEVDVVIDGTDNFYTRYLMNDAAFKHTIPYIYGGAVSSRGMGAVFIPGKTVCLRCIFPTFDGNGQTCDTIGVLSPTVDMVASLQTLNCLKLLTGNAHTIPEKLVTFDLWKNEQISMGMPKPNPTCPTCQLKEYPALGNEDQGHMTTLCGRDTVQIHYTSSHDLTYLEKNLSGISTAIKKTPFLLKVDLHEGERFVLFPDGRTLVQGTEDIGRAKALYTKYLGL</sequence>
<dbReference type="GO" id="GO:0005829">
    <property type="term" value="C:cytosol"/>
    <property type="evidence" value="ECO:0007669"/>
    <property type="project" value="TreeGrafter"/>
</dbReference>
<dbReference type="CDD" id="cd00757">
    <property type="entry name" value="ThiF_MoeB_HesA_family"/>
    <property type="match status" value="1"/>
</dbReference>
<comment type="caution">
    <text evidence="3">The sequence shown here is derived from an EMBL/GenBank/DDBJ whole genome shotgun (WGS) entry which is preliminary data.</text>
</comment>
<evidence type="ECO:0000313" key="3">
    <source>
        <dbReference type="EMBL" id="MCR6096724.1"/>
    </source>
</evidence>
<keyword evidence="3" id="KW-0808">Transferase</keyword>
<dbReference type="EMBL" id="JABXYM010000001">
    <property type="protein sequence ID" value="MCR6096724.1"/>
    <property type="molecule type" value="Genomic_DNA"/>
</dbReference>
<evidence type="ECO:0000259" key="2">
    <source>
        <dbReference type="Pfam" id="PF00899"/>
    </source>
</evidence>
<evidence type="ECO:0000256" key="1">
    <source>
        <dbReference type="ARBA" id="ARBA00009919"/>
    </source>
</evidence>
<evidence type="ECO:0000313" key="4">
    <source>
        <dbReference type="Proteomes" id="UP001057753"/>
    </source>
</evidence>
<keyword evidence="4" id="KW-1185">Reference proteome</keyword>
<keyword evidence="3" id="KW-0548">Nucleotidyltransferase</keyword>
<dbReference type="FunFam" id="3.40.50.720:FF:000080">
    <property type="entry name" value="Thiazole biosynthesis adenylyltransferase ThiF"/>
    <property type="match status" value="1"/>
</dbReference>
<reference evidence="3" key="1">
    <citation type="submission" date="2020-06" db="EMBL/GenBank/DDBJ databases">
        <title>Insight into the genomes of haloalkaliphilic bacilli from Kenyan soda lakes.</title>
        <authorList>
            <person name="Mwirichia R."/>
            <person name="Villamizar G.C."/>
            <person name="Poehlein A."/>
            <person name="Mugweru J."/>
            <person name="Kipnyargis A."/>
            <person name="Kiplimo D."/>
            <person name="Orwa P."/>
            <person name="Daniel R."/>
        </authorList>
    </citation>
    <scope>NUCLEOTIDE SEQUENCE</scope>
    <source>
        <strain evidence="3">B1096_S55</strain>
    </source>
</reference>
<feature type="domain" description="THIF-type NAD/FAD binding fold" evidence="2">
    <location>
        <begin position="8"/>
        <end position="243"/>
    </location>
</feature>
<protein>
    <submittedName>
        <fullName evidence="3">ThiF family adenylyltransferase</fullName>
    </submittedName>
</protein>
<dbReference type="SUPFAM" id="SSF69572">
    <property type="entry name" value="Activating enzymes of the ubiquitin-like proteins"/>
    <property type="match status" value="1"/>
</dbReference>
<dbReference type="PANTHER" id="PTHR10953:SF102">
    <property type="entry name" value="ADENYLYLTRANSFERASE AND SULFURTRANSFERASE MOCS3"/>
    <property type="match status" value="1"/>
</dbReference>
<dbReference type="AlphaFoldDB" id="A0A9Q4FZG5"/>
<gene>
    <name evidence="3" type="ORF">HXA33_09155</name>
</gene>
<dbReference type="Gene3D" id="3.40.50.720">
    <property type="entry name" value="NAD(P)-binding Rossmann-like Domain"/>
    <property type="match status" value="1"/>
</dbReference>
<comment type="similarity">
    <text evidence="1">Belongs to the HesA/MoeB/ThiF family.</text>
</comment>
<dbReference type="InterPro" id="IPR035985">
    <property type="entry name" value="Ubiquitin-activating_enz"/>
</dbReference>
<organism evidence="3 4">
    <name type="scientific">Salipaludibacillus agaradhaerens</name>
    <name type="common">Bacillus agaradhaerens</name>
    <dbReference type="NCBI Taxonomy" id="76935"/>
    <lineage>
        <taxon>Bacteria</taxon>
        <taxon>Bacillati</taxon>
        <taxon>Bacillota</taxon>
        <taxon>Bacilli</taxon>
        <taxon>Bacillales</taxon>
        <taxon>Bacillaceae</taxon>
    </lineage>
</organism>
<dbReference type="InterPro" id="IPR000594">
    <property type="entry name" value="ThiF_NAD_FAD-bd"/>
</dbReference>
<dbReference type="GO" id="GO:0008641">
    <property type="term" value="F:ubiquitin-like modifier activating enzyme activity"/>
    <property type="evidence" value="ECO:0007669"/>
    <property type="project" value="InterPro"/>
</dbReference>
<dbReference type="GO" id="GO:0008146">
    <property type="term" value="F:sulfotransferase activity"/>
    <property type="evidence" value="ECO:0007669"/>
    <property type="project" value="TreeGrafter"/>
</dbReference>
<proteinExistence type="inferred from homology"/>
<dbReference type="GO" id="GO:0016779">
    <property type="term" value="F:nucleotidyltransferase activity"/>
    <property type="evidence" value="ECO:0007669"/>
    <property type="project" value="UniProtKB-KW"/>
</dbReference>
<dbReference type="RefSeq" id="WP_257821253.1">
    <property type="nucleotide sequence ID" value="NZ_JABXYM010000001.1"/>
</dbReference>
<accession>A0A9Q4FZG5</accession>
<dbReference type="Proteomes" id="UP001057753">
    <property type="component" value="Unassembled WGS sequence"/>
</dbReference>
<name>A0A9Q4FZG5_SALAG</name>